<dbReference type="Pfam" id="PF00535">
    <property type="entry name" value="Glycos_transf_2"/>
    <property type="match status" value="1"/>
</dbReference>
<dbReference type="RefSeq" id="WP_264843796.1">
    <property type="nucleotide sequence ID" value="NZ_AP025628.1"/>
</dbReference>
<keyword evidence="3" id="KW-1185">Reference proteome</keyword>
<dbReference type="InterPro" id="IPR029044">
    <property type="entry name" value="Nucleotide-diphossugar_trans"/>
</dbReference>
<name>A0AA35G8X3_9FIRM</name>
<protein>
    <recommendedName>
        <fullName evidence="1">Glycosyltransferase 2-like domain-containing protein</fullName>
    </recommendedName>
</protein>
<accession>A0AA35G8X3</accession>
<dbReference type="Pfam" id="PF13489">
    <property type="entry name" value="Methyltransf_23"/>
    <property type="match status" value="1"/>
</dbReference>
<dbReference type="SUPFAM" id="SSF53448">
    <property type="entry name" value="Nucleotide-diphospho-sugar transferases"/>
    <property type="match status" value="1"/>
</dbReference>
<dbReference type="Proteomes" id="UP001163687">
    <property type="component" value="Chromosome"/>
</dbReference>
<dbReference type="Gene3D" id="3.40.50.150">
    <property type="entry name" value="Vaccinia Virus protein VP39"/>
    <property type="match status" value="1"/>
</dbReference>
<dbReference type="CDD" id="cd04186">
    <property type="entry name" value="GT_2_like_c"/>
    <property type="match status" value="1"/>
</dbReference>
<evidence type="ECO:0000313" key="2">
    <source>
        <dbReference type="EMBL" id="BDG59689.1"/>
    </source>
</evidence>
<dbReference type="InterPro" id="IPR029063">
    <property type="entry name" value="SAM-dependent_MTases_sf"/>
</dbReference>
<dbReference type="InterPro" id="IPR001173">
    <property type="entry name" value="Glyco_trans_2-like"/>
</dbReference>
<organism evidence="2 3">
    <name type="scientific">Caldinitratiruptor microaerophilus</name>
    <dbReference type="NCBI Taxonomy" id="671077"/>
    <lineage>
        <taxon>Bacteria</taxon>
        <taxon>Bacillati</taxon>
        <taxon>Bacillota</taxon>
        <taxon>Clostridia</taxon>
        <taxon>Eubacteriales</taxon>
        <taxon>Symbiobacteriaceae</taxon>
        <taxon>Caldinitratiruptor</taxon>
    </lineage>
</organism>
<feature type="domain" description="Glycosyltransferase 2-like" evidence="1">
    <location>
        <begin position="4"/>
        <end position="118"/>
    </location>
</feature>
<evidence type="ECO:0000259" key="1">
    <source>
        <dbReference type="Pfam" id="PF00535"/>
    </source>
</evidence>
<dbReference type="CDD" id="cd02440">
    <property type="entry name" value="AdoMet_MTases"/>
    <property type="match status" value="1"/>
</dbReference>
<proteinExistence type="predicted"/>
<gene>
    <name evidence="2" type="ORF">caldi_07790</name>
</gene>
<evidence type="ECO:0000313" key="3">
    <source>
        <dbReference type="Proteomes" id="UP001163687"/>
    </source>
</evidence>
<dbReference type="PANTHER" id="PTHR43179">
    <property type="entry name" value="RHAMNOSYLTRANSFERASE WBBL"/>
    <property type="match status" value="1"/>
</dbReference>
<sequence length="457" mass="49821">MRISIVIPTWNQWAVTERCLQALARHTPQPHEVIVVDNGSTDGTPQMLRSRFPAVRLVQNPVNVGFPRAANQGLRAASGDLLVLLNNDTVVTPRWLTCLIRCLEEAPQAGLVGPVSNAVSGVQQVSVAYASLADMEAFATRFNGPDPSRWRQTVRLAGFCLLLSRRLYGSVGPLDEAFGLGNYEDDDYCLRAIAAGYRVWVAGDVFVHHDGSASFRLDGDRYRRLLARNRALFLRKHGLRRYRWNPDPHLAAWLPGSPRRVVDVGCGLGATGLELMRRGVAEVWGVTWDPAEARIAGRLLHRVVLVPERTGLPPGEIGPFAGAVISGGLDEFPDPVALLARVLDLLEPGAPLVVQVLNEGHYSSPRFRSYLPAGLPAPEEGVEGVPVRRLRLDEFLGTLLRLGLEGIEVGTVHAPPPAAVEPAVRSVAAQVAGPGEHPEQVYADLCTWRFVARGRKP</sequence>
<dbReference type="KEGG" id="cmic:caldi_07790"/>
<dbReference type="SUPFAM" id="SSF53335">
    <property type="entry name" value="S-adenosyl-L-methionine-dependent methyltransferases"/>
    <property type="match status" value="1"/>
</dbReference>
<dbReference type="PANTHER" id="PTHR43179:SF7">
    <property type="entry name" value="RHAMNOSYLTRANSFERASE WBBL"/>
    <property type="match status" value="1"/>
</dbReference>
<dbReference type="Gene3D" id="3.90.550.10">
    <property type="entry name" value="Spore Coat Polysaccharide Biosynthesis Protein SpsA, Chain A"/>
    <property type="match status" value="1"/>
</dbReference>
<dbReference type="AlphaFoldDB" id="A0AA35G8X3"/>
<dbReference type="EMBL" id="AP025628">
    <property type="protein sequence ID" value="BDG59689.1"/>
    <property type="molecule type" value="Genomic_DNA"/>
</dbReference>
<reference evidence="2" key="1">
    <citation type="submission" date="2022-03" db="EMBL/GenBank/DDBJ databases">
        <title>Complete genome sequence of Caldinitratiruptor microaerophilus.</title>
        <authorList>
            <person name="Mukaiyama R."/>
            <person name="Nishiyama T."/>
            <person name="Ueda K."/>
        </authorList>
    </citation>
    <scope>NUCLEOTIDE SEQUENCE</scope>
    <source>
        <strain evidence="2">JCM 16183</strain>
    </source>
</reference>